<feature type="DNA-binding region" description="Homeobox" evidence="6">
    <location>
        <begin position="174"/>
        <end position="233"/>
    </location>
</feature>
<feature type="domain" description="Homeobox" evidence="9">
    <location>
        <begin position="172"/>
        <end position="232"/>
    </location>
</feature>
<keyword evidence="4 6" id="KW-0371">Homeobox</keyword>
<dbReference type="InterPro" id="IPR042768">
    <property type="entry name" value="MNX1/Ceh-12"/>
</dbReference>
<evidence type="ECO:0000256" key="4">
    <source>
        <dbReference type="ARBA" id="ARBA00023155"/>
    </source>
</evidence>
<dbReference type="InterPro" id="IPR017970">
    <property type="entry name" value="Homeobox_CS"/>
</dbReference>
<evidence type="ECO:0000313" key="12">
    <source>
        <dbReference type="Proteomes" id="UP000274756"/>
    </source>
</evidence>
<dbReference type="InterPro" id="IPR001356">
    <property type="entry name" value="HD"/>
</dbReference>
<dbReference type="AlphaFoldDB" id="A0A0N4U5P7"/>
<protein>
    <submittedName>
        <fullName evidence="13">Homeobox domain-containing protein</fullName>
    </submittedName>
</protein>
<evidence type="ECO:0000259" key="9">
    <source>
        <dbReference type="PROSITE" id="PS50071"/>
    </source>
</evidence>
<sequence length="241" mass="27496">MFSSIESLLQKSLPKASSSQFSTKNSTNNDLIQPIKQSSSNQPFASLNQFDIPSECFKSSDNSNRSLSNSISKKQNSPINFSKPNLNEFLYNSQERSATSTIPHLTPSTTLNSCDSFSEANSFISNQSSPKPITFAISPRLFIEQLQYPLNTSLPLLYDHIALTIGAWQTLGKMRRPRTAFTSEQLIELERNFAESRYLSRPRRYQLAQELNLTETQVKIWFQNRRMKNKRSLINTNILIN</sequence>
<accession>A0A0N4U5P7</accession>
<evidence type="ECO:0000256" key="3">
    <source>
        <dbReference type="ARBA" id="ARBA00023125"/>
    </source>
</evidence>
<dbReference type="PANTHER" id="PTHR24335">
    <property type="entry name" value="MOTOR NEURON AND PANCREAS HOMEOBOX PROTEIN"/>
    <property type="match status" value="1"/>
</dbReference>
<dbReference type="Proteomes" id="UP000038040">
    <property type="component" value="Unplaced"/>
</dbReference>
<dbReference type="FunFam" id="1.10.10.60:FF:000417">
    <property type="entry name" value="Even-skipped homeobox 1"/>
    <property type="match status" value="1"/>
</dbReference>
<evidence type="ECO:0000256" key="7">
    <source>
        <dbReference type="RuleBase" id="RU000682"/>
    </source>
</evidence>
<reference evidence="10 12" key="2">
    <citation type="submission" date="2018-11" db="EMBL/GenBank/DDBJ databases">
        <authorList>
            <consortium name="Pathogen Informatics"/>
        </authorList>
    </citation>
    <scope>NUCLEOTIDE SEQUENCE [LARGE SCALE GENOMIC DNA]</scope>
</reference>
<dbReference type="PROSITE" id="PS50071">
    <property type="entry name" value="HOMEOBOX_2"/>
    <property type="match status" value="1"/>
</dbReference>
<dbReference type="InterPro" id="IPR009057">
    <property type="entry name" value="Homeodomain-like_sf"/>
</dbReference>
<keyword evidence="12" id="KW-1185">Reference proteome</keyword>
<proteinExistence type="predicted"/>
<evidence type="ECO:0000256" key="6">
    <source>
        <dbReference type="PROSITE-ProRule" id="PRU00108"/>
    </source>
</evidence>
<dbReference type="SMART" id="SM00389">
    <property type="entry name" value="HOX"/>
    <property type="match status" value="1"/>
</dbReference>
<evidence type="ECO:0000256" key="1">
    <source>
        <dbReference type="ARBA" id="ARBA00004123"/>
    </source>
</evidence>
<keyword evidence="2" id="KW-0217">Developmental protein</keyword>
<dbReference type="GO" id="GO:0000981">
    <property type="term" value="F:DNA-binding transcription factor activity, RNA polymerase II-specific"/>
    <property type="evidence" value="ECO:0007669"/>
    <property type="project" value="InterPro"/>
</dbReference>
<evidence type="ECO:0000256" key="2">
    <source>
        <dbReference type="ARBA" id="ARBA00022473"/>
    </source>
</evidence>
<name>A0A0N4U5P7_DRAME</name>
<dbReference type="Gene3D" id="1.10.10.60">
    <property type="entry name" value="Homeodomain-like"/>
    <property type="match status" value="1"/>
</dbReference>
<dbReference type="PANTHER" id="PTHR24335:SF4">
    <property type="entry name" value="EXTRA-EXTRA"/>
    <property type="match status" value="1"/>
</dbReference>
<dbReference type="GO" id="GO:0007417">
    <property type="term" value="P:central nervous system development"/>
    <property type="evidence" value="ECO:0007669"/>
    <property type="project" value="TreeGrafter"/>
</dbReference>
<evidence type="ECO:0000313" key="13">
    <source>
        <dbReference type="WBParaSite" id="DME_0000218401-mRNA-1"/>
    </source>
</evidence>
<dbReference type="WBParaSite" id="DME_0000218401-mRNA-1">
    <property type="protein sequence ID" value="DME_0000218401-mRNA-1"/>
    <property type="gene ID" value="DME_0000218401"/>
</dbReference>
<dbReference type="PRINTS" id="PR00024">
    <property type="entry name" value="HOMEOBOX"/>
</dbReference>
<keyword evidence="5 6" id="KW-0539">Nucleus</keyword>
<organism evidence="11 13">
    <name type="scientific">Dracunculus medinensis</name>
    <name type="common">Guinea worm</name>
    <dbReference type="NCBI Taxonomy" id="318479"/>
    <lineage>
        <taxon>Eukaryota</taxon>
        <taxon>Metazoa</taxon>
        <taxon>Ecdysozoa</taxon>
        <taxon>Nematoda</taxon>
        <taxon>Chromadorea</taxon>
        <taxon>Rhabditida</taxon>
        <taxon>Spirurina</taxon>
        <taxon>Dracunculoidea</taxon>
        <taxon>Dracunculidae</taxon>
        <taxon>Dracunculus</taxon>
    </lineage>
</organism>
<dbReference type="Proteomes" id="UP000274756">
    <property type="component" value="Unassembled WGS sequence"/>
</dbReference>
<dbReference type="Pfam" id="PF00046">
    <property type="entry name" value="Homeodomain"/>
    <property type="match status" value="1"/>
</dbReference>
<dbReference type="InterPro" id="IPR000047">
    <property type="entry name" value="HTH_motif"/>
</dbReference>
<feature type="region of interest" description="Disordered" evidence="8">
    <location>
        <begin position="16"/>
        <end position="44"/>
    </location>
</feature>
<dbReference type="GO" id="GO:0048812">
    <property type="term" value="P:neuron projection morphogenesis"/>
    <property type="evidence" value="ECO:0007669"/>
    <property type="project" value="TreeGrafter"/>
</dbReference>
<dbReference type="PRINTS" id="PR00031">
    <property type="entry name" value="HTHREPRESSR"/>
</dbReference>
<gene>
    <name evidence="10" type="ORF">DME_LOCUS6544</name>
</gene>
<keyword evidence="3 6" id="KW-0238">DNA-binding</keyword>
<dbReference type="OrthoDB" id="6159439at2759"/>
<evidence type="ECO:0000256" key="5">
    <source>
        <dbReference type="ARBA" id="ARBA00023242"/>
    </source>
</evidence>
<dbReference type="CDD" id="cd00086">
    <property type="entry name" value="homeodomain"/>
    <property type="match status" value="1"/>
</dbReference>
<dbReference type="GO" id="GO:1990837">
    <property type="term" value="F:sequence-specific double-stranded DNA binding"/>
    <property type="evidence" value="ECO:0007669"/>
    <property type="project" value="TreeGrafter"/>
</dbReference>
<dbReference type="STRING" id="318479.A0A0N4U5P7"/>
<dbReference type="SUPFAM" id="SSF46689">
    <property type="entry name" value="Homeodomain-like"/>
    <property type="match status" value="1"/>
</dbReference>
<dbReference type="GO" id="GO:0048663">
    <property type="term" value="P:neuron fate commitment"/>
    <property type="evidence" value="ECO:0007669"/>
    <property type="project" value="UniProtKB-ARBA"/>
</dbReference>
<dbReference type="GO" id="GO:0005634">
    <property type="term" value="C:nucleus"/>
    <property type="evidence" value="ECO:0007669"/>
    <property type="project" value="UniProtKB-SubCell"/>
</dbReference>
<dbReference type="InterPro" id="IPR020479">
    <property type="entry name" value="HD_metazoa"/>
</dbReference>
<evidence type="ECO:0000313" key="11">
    <source>
        <dbReference type="Proteomes" id="UP000038040"/>
    </source>
</evidence>
<evidence type="ECO:0000313" key="10">
    <source>
        <dbReference type="EMBL" id="VDN56571.1"/>
    </source>
</evidence>
<comment type="subcellular location">
    <subcellularLocation>
        <location evidence="1 6 7">Nucleus</location>
    </subcellularLocation>
</comment>
<reference evidence="13" key="1">
    <citation type="submission" date="2017-02" db="UniProtKB">
        <authorList>
            <consortium name="WormBaseParasite"/>
        </authorList>
    </citation>
    <scope>IDENTIFICATION</scope>
</reference>
<evidence type="ECO:0000256" key="8">
    <source>
        <dbReference type="SAM" id="MobiDB-lite"/>
    </source>
</evidence>
<dbReference type="EMBL" id="UYYG01001156">
    <property type="protein sequence ID" value="VDN56571.1"/>
    <property type="molecule type" value="Genomic_DNA"/>
</dbReference>
<dbReference type="PROSITE" id="PS00027">
    <property type="entry name" value="HOMEOBOX_1"/>
    <property type="match status" value="1"/>
</dbReference>